<name>A0AAW1U0Y4_9CUCU</name>
<proteinExistence type="predicted"/>
<evidence type="ECO:0000313" key="5">
    <source>
        <dbReference type="Proteomes" id="UP001431783"/>
    </source>
</evidence>
<dbReference type="InterPro" id="IPR031311">
    <property type="entry name" value="CHIT_BIND_RR_consensus"/>
</dbReference>
<dbReference type="GO" id="GO:0042302">
    <property type="term" value="F:structural constituent of cuticle"/>
    <property type="evidence" value="ECO:0007669"/>
    <property type="project" value="UniProtKB-UniRule"/>
</dbReference>
<dbReference type="GO" id="GO:0031012">
    <property type="term" value="C:extracellular matrix"/>
    <property type="evidence" value="ECO:0007669"/>
    <property type="project" value="TreeGrafter"/>
</dbReference>
<evidence type="ECO:0000313" key="4">
    <source>
        <dbReference type="EMBL" id="KAK9873785.1"/>
    </source>
</evidence>
<evidence type="ECO:0000256" key="1">
    <source>
        <dbReference type="ARBA" id="ARBA00022460"/>
    </source>
</evidence>
<dbReference type="InterPro" id="IPR051217">
    <property type="entry name" value="Insect_Cuticle_Struc_Prot"/>
</dbReference>
<feature type="chain" id="PRO_5043676942" description="Cuticle protein" evidence="3">
    <location>
        <begin position="18"/>
        <end position="266"/>
    </location>
</feature>
<dbReference type="InterPro" id="IPR000618">
    <property type="entry name" value="Insect_cuticle"/>
</dbReference>
<reference evidence="4 5" key="1">
    <citation type="submission" date="2023-03" db="EMBL/GenBank/DDBJ databases">
        <title>Genome insight into feeding habits of ladybird beetles.</title>
        <authorList>
            <person name="Li H.-S."/>
            <person name="Huang Y.-H."/>
            <person name="Pang H."/>
        </authorList>
    </citation>
    <scope>NUCLEOTIDE SEQUENCE [LARGE SCALE GENOMIC DNA]</scope>
    <source>
        <strain evidence="4">SYSU_2023b</strain>
        <tissue evidence="4">Whole body</tissue>
    </source>
</reference>
<dbReference type="Proteomes" id="UP001431783">
    <property type="component" value="Unassembled WGS sequence"/>
</dbReference>
<sequence>MAFKFVAFAALLAVARGSAIHGVVAETYSAPLVAGHVAVAPVAKAIVDTPAHYDFGYSVSDPYTGDHKSQFETRRGDAVQGQYSLADSDGTQRIVDYTADDVNGFNAIVRKEPLVKAVASVVPAAPVVAAAPVVDAAPAVIAARTSVVATAPAVVAHPAPVVAAEPAVFAARTYGPAVHAYAAPAVHAYAAPAVHAYAAPAVHAYAAPAAVATSYESKTVTHSAPVVAHTYTGFPHVARYAAPHFAKYAVPAVARYAAPGYGFEYY</sequence>
<comment type="caution">
    <text evidence="4">The sequence shown here is derived from an EMBL/GenBank/DDBJ whole genome shotgun (WGS) entry which is preliminary data.</text>
</comment>
<keyword evidence="5" id="KW-1185">Reference proteome</keyword>
<dbReference type="EMBL" id="JARQZJ010000031">
    <property type="protein sequence ID" value="KAK9873785.1"/>
    <property type="molecule type" value="Genomic_DNA"/>
</dbReference>
<keyword evidence="3" id="KW-0732">Signal</keyword>
<dbReference type="PANTHER" id="PTHR12236">
    <property type="entry name" value="STRUCTURAL CONTITUENT OF CUTICLE"/>
    <property type="match status" value="1"/>
</dbReference>
<accession>A0AAW1U0Y4</accession>
<dbReference type="GO" id="GO:0005615">
    <property type="term" value="C:extracellular space"/>
    <property type="evidence" value="ECO:0007669"/>
    <property type="project" value="TreeGrafter"/>
</dbReference>
<evidence type="ECO:0000256" key="3">
    <source>
        <dbReference type="SAM" id="SignalP"/>
    </source>
</evidence>
<dbReference type="PROSITE" id="PS00233">
    <property type="entry name" value="CHIT_BIND_RR_1"/>
    <property type="match status" value="1"/>
</dbReference>
<evidence type="ECO:0008006" key="6">
    <source>
        <dbReference type="Google" id="ProtNLM"/>
    </source>
</evidence>
<dbReference type="PANTHER" id="PTHR12236:SF75">
    <property type="entry name" value="CUTICULAR PROTEIN 62BB, ISOFORM A"/>
    <property type="match status" value="1"/>
</dbReference>
<dbReference type="AlphaFoldDB" id="A0AAW1U0Y4"/>
<protein>
    <recommendedName>
        <fullName evidence="6">Cuticle protein</fullName>
    </recommendedName>
</protein>
<evidence type="ECO:0000256" key="2">
    <source>
        <dbReference type="PROSITE-ProRule" id="PRU00497"/>
    </source>
</evidence>
<organism evidence="4 5">
    <name type="scientific">Henosepilachna vigintioctopunctata</name>
    <dbReference type="NCBI Taxonomy" id="420089"/>
    <lineage>
        <taxon>Eukaryota</taxon>
        <taxon>Metazoa</taxon>
        <taxon>Ecdysozoa</taxon>
        <taxon>Arthropoda</taxon>
        <taxon>Hexapoda</taxon>
        <taxon>Insecta</taxon>
        <taxon>Pterygota</taxon>
        <taxon>Neoptera</taxon>
        <taxon>Endopterygota</taxon>
        <taxon>Coleoptera</taxon>
        <taxon>Polyphaga</taxon>
        <taxon>Cucujiformia</taxon>
        <taxon>Coccinelloidea</taxon>
        <taxon>Coccinellidae</taxon>
        <taxon>Epilachninae</taxon>
        <taxon>Epilachnini</taxon>
        <taxon>Henosepilachna</taxon>
    </lineage>
</organism>
<dbReference type="Pfam" id="PF00379">
    <property type="entry name" value="Chitin_bind_4"/>
    <property type="match status" value="1"/>
</dbReference>
<dbReference type="PROSITE" id="PS51155">
    <property type="entry name" value="CHIT_BIND_RR_2"/>
    <property type="match status" value="1"/>
</dbReference>
<feature type="signal peptide" evidence="3">
    <location>
        <begin position="1"/>
        <end position="17"/>
    </location>
</feature>
<keyword evidence="1 2" id="KW-0193">Cuticle</keyword>
<dbReference type="PRINTS" id="PR00947">
    <property type="entry name" value="CUTICLE"/>
</dbReference>
<gene>
    <name evidence="4" type="ORF">WA026_002142</name>
</gene>